<dbReference type="GO" id="GO:0015031">
    <property type="term" value="P:protein transport"/>
    <property type="evidence" value="ECO:0007669"/>
    <property type="project" value="UniProtKB-KW"/>
</dbReference>
<dbReference type="InterPro" id="IPR047196">
    <property type="entry name" value="YidC_ALB_C"/>
</dbReference>
<keyword evidence="5" id="KW-1003">Cell membrane</keyword>
<dbReference type="GO" id="GO:0032977">
    <property type="term" value="F:membrane insertase activity"/>
    <property type="evidence" value="ECO:0007669"/>
    <property type="project" value="InterPro"/>
</dbReference>
<evidence type="ECO:0000256" key="9">
    <source>
        <dbReference type="ARBA" id="ARBA00023136"/>
    </source>
</evidence>
<reference evidence="16" key="1">
    <citation type="journal article" date="2020" name="mSystems">
        <title>Genome- and Community-Level Interaction Insights into Carbon Utilization and Element Cycling Functions of Hydrothermarchaeota in Hydrothermal Sediment.</title>
        <authorList>
            <person name="Zhou Z."/>
            <person name="Liu Y."/>
            <person name="Xu W."/>
            <person name="Pan J."/>
            <person name="Luo Z.H."/>
            <person name="Li M."/>
        </authorList>
    </citation>
    <scope>NUCLEOTIDE SEQUENCE [LARGE SCALE GENOMIC DNA]</scope>
    <source>
        <strain evidence="16">HyVt-113</strain>
    </source>
</reference>
<dbReference type="PRINTS" id="PR00701">
    <property type="entry name" value="60KDINNERMP"/>
</dbReference>
<keyword evidence="4" id="KW-0813">Transport</keyword>
<evidence type="ECO:0000256" key="3">
    <source>
        <dbReference type="ARBA" id="ARBA00015325"/>
    </source>
</evidence>
<evidence type="ECO:0000256" key="7">
    <source>
        <dbReference type="ARBA" id="ARBA00022927"/>
    </source>
</evidence>
<protein>
    <recommendedName>
        <fullName evidence="3">Membrane protein insertase YidC</fullName>
    </recommendedName>
    <alternativeName>
        <fullName evidence="12">Foldase YidC</fullName>
    </alternativeName>
    <alternativeName>
        <fullName evidence="11">Membrane integrase YidC</fullName>
    </alternativeName>
</protein>
<comment type="similarity">
    <text evidence="2">Belongs to the OXA1/ALB3/YidC family. Type 1 subfamily.</text>
</comment>
<dbReference type="InterPro" id="IPR028055">
    <property type="entry name" value="YidC/Oxa/ALB_C"/>
</dbReference>
<organism evidence="16">
    <name type="scientific">Desulfofervidus auxilii</name>
    <dbReference type="NCBI Taxonomy" id="1621989"/>
    <lineage>
        <taxon>Bacteria</taxon>
        <taxon>Pseudomonadati</taxon>
        <taxon>Thermodesulfobacteriota</taxon>
        <taxon>Candidatus Desulfofervidia</taxon>
        <taxon>Candidatus Desulfofervidales</taxon>
        <taxon>Candidatus Desulfofervidaceae</taxon>
        <taxon>Candidatus Desulfofervidus</taxon>
    </lineage>
</organism>
<dbReference type="Proteomes" id="UP000885706">
    <property type="component" value="Unassembled WGS sequence"/>
</dbReference>
<comment type="caution">
    <text evidence="16">The sequence shown here is derived from an EMBL/GenBank/DDBJ whole genome shotgun (WGS) entry which is preliminary data.</text>
</comment>
<accession>A0A7V0I9X5</accession>
<evidence type="ECO:0000256" key="6">
    <source>
        <dbReference type="ARBA" id="ARBA00022692"/>
    </source>
</evidence>
<dbReference type="NCBIfam" id="TIGR03592">
    <property type="entry name" value="yidC_oxa1_cterm"/>
    <property type="match status" value="1"/>
</dbReference>
<evidence type="ECO:0000256" key="4">
    <source>
        <dbReference type="ARBA" id="ARBA00022448"/>
    </source>
</evidence>
<dbReference type="CDD" id="cd19961">
    <property type="entry name" value="EcYidC-like_peri"/>
    <property type="match status" value="1"/>
</dbReference>
<dbReference type="InterPro" id="IPR038221">
    <property type="entry name" value="YidC_periplasmic_sf"/>
</dbReference>
<feature type="domain" description="Membrane insertase YidC N-terminal" evidence="15">
    <location>
        <begin position="1"/>
        <end position="88"/>
    </location>
</feature>
<evidence type="ECO:0000313" key="16">
    <source>
        <dbReference type="EMBL" id="HDD35394.1"/>
    </source>
</evidence>
<evidence type="ECO:0000259" key="15">
    <source>
        <dbReference type="Pfam" id="PF14849"/>
    </source>
</evidence>
<sequence length="289" mass="33843">GLSDKYFATLIVNVKKEKATFVLEKKGSVVIGELIMPPVEINPSESAEFSFLLYFGPKELKRLKELGFHLDKAVQFGFFELLAKILLYVLNWFYKFTHNYGIAIILLTIVIKILFWPLTHTSYKSMRDMQKLQPHIARIRKQYKDDKEALNRELMNLYRTYKVNPFGGCLPILLQIPVFIALYKVLLYAIELRHAPFITYFPFTKRIWLADLSAKDPYYITPILMGISMVVQQKMTPSSLDPRQSKFMILMPIFFTFLFLKFPSGLVIYWLVNNVLSIIQQAYINRKIK</sequence>
<feature type="transmembrane region" description="Helical" evidence="13">
    <location>
        <begin position="247"/>
        <end position="272"/>
    </location>
</feature>
<dbReference type="NCBIfam" id="TIGR03593">
    <property type="entry name" value="yidC_nterm"/>
    <property type="match status" value="1"/>
</dbReference>
<dbReference type="InterPro" id="IPR001708">
    <property type="entry name" value="YidC/ALB3/OXA1/COX18"/>
</dbReference>
<dbReference type="InterPro" id="IPR028053">
    <property type="entry name" value="Membr_insert_YidC_N"/>
</dbReference>
<dbReference type="PANTHER" id="PTHR12428">
    <property type="entry name" value="OXA1"/>
    <property type="match status" value="1"/>
</dbReference>
<feature type="domain" description="Membrane insertase YidC/Oxa/ALB C-terminal" evidence="14">
    <location>
        <begin position="100"/>
        <end position="286"/>
    </location>
</feature>
<dbReference type="InterPro" id="IPR019998">
    <property type="entry name" value="Membr_insert_YidC"/>
</dbReference>
<dbReference type="Gene3D" id="2.70.98.90">
    <property type="match status" value="1"/>
</dbReference>
<keyword evidence="10" id="KW-0143">Chaperone</keyword>
<evidence type="ECO:0000256" key="12">
    <source>
        <dbReference type="ARBA" id="ARBA00033342"/>
    </source>
</evidence>
<name>A0A7V0I9X5_DESA2</name>
<evidence type="ECO:0000256" key="2">
    <source>
        <dbReference type="ARBA" id="ARBA00010527"/>
    </source>
</evidence>
<keyword evidence="9 13" id="KW-0472">Membrane</keyword>
<dbReference type="PANTHER" id="PTHR12428:SF65">
    <property type="entry name" value="CYTOCHROME C OXIDASE ASSEMBLY PROTEIN COX18, MITOCHONDRIAL"/>
    <property type="match status" value="1"/>
</dbReference>
<dbReference type="HAMAP" id="MF_01810">
    <property type="entry name" value="YidC_type1"/>
    <property type="match status" value="1"/>
</dbReference>
<dbReference type="AlphaFoldDB" id="A0A7V0I9X5"/>
<evidence type="ECO:0000256" key="8">
    <source>
        <dbReference type="ARBA" id="ARBA00022989"/>
    </source>
</evidence>
<dbReference type="Pfam" id="PF14849">
    <property type="entry name" value="YidC_periplas"/>
    <property type="match status" value="1"/>
</dbReference>
<keyword evidence="6 13" id="KW-0812">Transmembrane</keyword>
<comment type="subcellular location">
    <subcellularLocation>
        <location evidence="1">Cell inner membrane</location>
        <topology evidence="1">Multi-pass membrane protein</topology>
    </subcellularLocation>
</comment>
<dbReference type="CDD" id="cd20070">
    <property type="entry name" value="5TM_YidC_Alb3"/>
    <property type="match status" value="1"/>
</dbReference>
<evidence type="ECO:0000256" key="11">
    <source>
        <dbReference type="ARBA" id="ARBA00033245"/>
    </source>
</evidence>
<feature type="non-terminal residue" evidence="16">
    <location>
        <position position="1"/>
    </location>
</feature>
<keyword evidence="7" id="KW-0653">Protein transport</keyword>
<evidence type="ECO:0000256" key="1">
    <source>
        <dbReference type="ARBA" id="ARBA00004429"/>
    </source>
</evidence>
<dbReference type="GO" id="GO:0005886">
    <property type="term" value="C:plasma membrane"/>
    <property type="evidence" value="ECO:0007669"/>
    <property type="project" value="UniProtKB-SubCell"/>
</dbReference>
<evidence type="ECO:0000256" key="13">
    <source>
        <dbReference type="SAM" id="Phobius"/>
    </source>
</evidence>
<gene>
    <name evidence="16" type="ORF">ENF30_01200</name>
</gene>
<dbReference type="GO" id="GO:0051205">
    <property type="term" value="P:protein insertion into membrane"/>
    <property type="evidence" value="ECO:0007669"/>
    <property type="project" value="TreeGrafter"/>
</dbReference>
<dbReference type="Pfam" id="PF02096">
    <property type="entry name" value="60KD_IMP"/>
    <property type="match status" value="1"/>
</dbReference>
<feature type="transmembrane region" description="Helical" evidence="13">
    <location>
        <begin position="100"/>
        <end position="119"/>
    </location>
</feature>
<dbReference type="EMBL" id="DQWQ01000055">
    <property type="protein sequence ID" value="HDD35394.1"/>
    <property type="molecule type" value="Genomic_DNA"/>
</dbReference>
<keyword evidence="8 13" id="KW-1133">Transmembrane helix</keyword>
<evidence type="ECO:0000256" key="10">
    <source>
        <dbReference type="ARBA" id="ARBA00023186"/>
    </source>
</evidence>
<dbReference type="PRINTS" id="PR01900">
    <property type="entry name" value="YIDCPROTEIN"/>
</dbReference>
<feature type="transmembrane region" description="Helical" evidence="13">
    <location>
        <begin position="169"/>
        <end position="190"/>
    </location>
</feature>
<evidence type="ECO:0000259" key="14">
    <source>
        <dbReference type="Pfam" id="PF02096"/>
    </source>
</evidence>
<proteinExistence type="inferred from homology"/>
<evidence type="ECO:0000256" key="5">
    <source>
        <dbReference type="ARBA" id="ARBA00022475"/>
    </source>
</evidence>